<dbReference type="EMBL" id="CM000881">
    <property type="protein sequence ID" value="KQK06252.1"/>
    <property type="molecule type" value="Genomic_DNA"/>
</dbReference>
<dbReference type="PANTHER" id="PTHR31639">
    <property type="entry name" value="F-BOX PROTEIN-LIKE"/>
    <property type="match status" value="1"/>
</dbReference>
<sequence length="354" mass="40309">MKICKSVTDNDIIGNLQEALKDKILCCLPIKEAVRTCLLSRNWRYTWASMTELMFSTDEFTSENGNADDGAFRFLMFTNMFLSLHNGPVLKKFGLKTRGTQIIYTGGHIYRRMVMLSRDRIKEIQLNLRQFLHLQACHFTSSQLPPLSKGFKHLHTLHLICLNLEELAIFKFISIADINIHSTKLKKLTIDGNFEHLNLHAPYLASATIRLIFHTGDASNARCDFNLSQFIDSRLDAENIILHGQIFEIDLGNVMEADLALCLFQHAPNLRFIVLKLISRNTIVSTANFWESINRQNFTGSSAELGFLKLLLGLGDAPVLRTVEIRGKKKLQEDAFKNLLKMRRASKDAKIVVI</sequence>
<dbReference type="InterPro" id="IPR001810">
    <property type="entry name" value="F-box_dom"/>
</dbReference>
<organism evidence="2">
    <name type="scientific">Brachypodium distachyon</name>
    <name type="common">Purple false brome</name>
    <name type="synonym">Trachynia distachya</name>
    <dbReference type="NCBI Taxonomy" id="15368"/>
    <lineage>
        <taxon>Eukaryota</taxon>
        <taxon>Viridiplantae</taxon>
        <taxon>Streptophyta</taxon>
        <taxon>Embryophyta</taxon>
        <taxon>Tracheophyta</taxon>
        <taxon>Spermatophyta</taxon>
        <taxon>Magnoliopsida</taxon>
        <taxon>Liliopsida</taxon>
        <taxon>Poales</taxon>
        <taxon>Poaceae</taxon>
        <taxon>BOP clade</taxon>
        <taxon>Pooideae</taxon>
        <taxon>Stipodae</taxon>
        <taxon>Brachypodieae</taxon>
        <taxon>Brachypodium</taxon>
    </lineage>
</organism>
<reference evidence="2 3" key="1">
    <citation type="journal article" date="2010" name="Nature">
        <title>Genome sequencing and analysis of the model grass Brachypodium distachyon.</title>
        <authorList>
            <consortium name="International Brachypodium Initiative"/>
        </authorList>
    </citation>
    <scope>NUCLEOTIDE SEQUENCE [LARGE SCALE GENOMIC DNA]</scope>
    <source>
        <strain evidence="2 3">Bd21</strain>
    </source>
</reference>
<evidence type="ECO:0000259" key="1">
    <source>
        <dbReference type="Pfam" id="PF00646"/>
    </source>
</evidence>
<dbReference type="InterPro" id="IPR036047">
    <property type="entry name" value="F-box-like_dom_sf"/>
</dbReference>
<dbReference type="OrthoDB" id="1163429at2759"/>
<gene>
    <name evidence="2" type="ORF">BRADI_2g25333v3</name>
</gene>
<reference evidence="2" key="2">
    <citation type="submission" date="2017-06" db="EMBL/GenBank/DDBJ databases">
        <title>WGS assembly of Brachypodium distachyon.</title>
        <authorList>
            <consortium name="The International Brachypodium Initiative"/>
            <person name="Lucas S."/>
            <person name="Harmon-Smith M."/>
            <person name="Lail K."/>
            <person name="Tice H."/>
            <person name="Grimwood J."/>
            <person name="Bruce D."/>
            <person name="Barry K."/>
            <person name="Shu S."/>
            <person name="Lindquist E."/>
            <person name="Wang M."/>
            <person name="Pitluck S."/>
            <person name="Vogel J.P."/>
            <person name="Garvin D.F."/>
            <person name="Mockler T.C."/>
            <person name="Schmutz J."/>
            <person name="Rokhsar D."/>
            <person name="Bevan M.W."/>
        </authorList>
    </citation>
    <scope>NUCLEOTIDE SEQUENCE</scope>
    <source>
        <strain evidence="2">Bd21</strain>
    </source>
</reference>
<evidence type="ECO:0000313" key="2">
    <source>
        <dbReference type="EMBL" id="KQK06252.1"/>
    </source>
</evidence>
<dbReference type="Proteomes" id="UP000008810">
    <property type="component" value="Chromosome 2"/>
</dbReference>
<dbReference type="SUPFAM" id="SSF81383">
    <property type="entry name" value="F-box domain"/>
    <property type="match status" value="1"/>
</dbReference>
<dbReference type="STRING" id="15368.A0A0Q3J0R2"/>
<dbReference type="AlphaFoldDB" id="A0A0Q3J0R2"/>
<proteinExistence type="predicted"/>
<feature type="domain" description="F-box" evidence="1">
    <location>
        <begin position="17"/>
        <end position="50"/>
    </location>
</feature>
<protein>
    <recommendedName>
        <fullName evidence="1">F-box domain-containing protein</fullName>
    </recommendedName>
</protein>
<dbReference type="Pfam" id="PF00646">
    <property type="entry name" value="F-box"/>
    <property type="match status" value="1"/>
</dbReference>
<name>A0A0Q3J0R2_BRADI</name>
<keyword evidence="4" id="KW-1185">Reference proteome</keyword>
<accession>A0A0Q3J0R2</accession>
<reference evidence="3" key="3">
    <citation type="submission" date="2018-08" db="UniProtKB">
        <authorList>
            <consortium name="EnsemblPlants"/>
        </authorList>
    </citation>
    <scope>IDENTIFICATION</scope>
    <source>
        <strain evidence="3">cv. Bd21</strain>
    </source>
</reference>
<dbReference type="PANTHER" id="PTHR31639:SF285">
    <property type="entry name" value="OS01G0730200 PROTEIN"/>
    <property type="match status" value="1"/>
</dbReference>
<dbReference type="InParanoid" id="A0A0Q3J0R2"/>
<dbReference type="EnsemblPlants" id="KQK06252">
    <property type="protein sequence ID" value="KQK06252"/>
    <property type="gene ID" value="BRADI_2g25333v3"/>
</dbReference>
<dbReference type="Gramene" id="KQK06252">
    <property type="protein sequence ID" value="KQK06252"/>
    <property type="gene ID" value="BRADI_2g25333v3"/>
</dbReference>
<evidence type="ECO:0000313" key="4">
    <source>
        <dbReference type="Proteomes" id="UP000008810"/>
    </source>
</evidence>
<dbReference type="FunCoup" id="A0A0Q3J0R2">
    <property type="interactions" value="1600"/>
</dbReference>
<evidence type="ECO:0000313" key="3">
    <source>
        <dbReference type="EnsemblPlants" id="KQK06252"/>
    </source>
</evidence>